<evidence type="ECO:0000313" key="1">
    <source>
        <dbReference type="EMBL" id="KAA6368504.1"/>
    </source>
</evidence>
<dbReference type="EMBL" id="SNRW01017282">
    <property type="protein sequence ID" value="KAA6368504.1"/>
    <property type="molecule type" value="Genomic_DNA"/>
</dbReference>
<feature type="non-terminal residue" evidence="1">
    <location>
        <position position="181"/>
    </location>
</feature>
<dbReference type="AlphaFoldDB" id="A0A5J4UE58"/>
<reference evidence="1 2" key="1">
    <citation type="submission" date="2019-03" db="EMBL/GenBank/DDBJ databases">
        <title>Single cell metagenomics reveals metabolic interactions within the superorganism composed of flagellate Streblomastix strix and complex community of Bacteroidetes bacteria on its surface.</title>
        <authorList>
            <person name="Treitli S.C."/>
            <person name="Kolisko M."/>
            <person name="Husnik F."/>
            <person name="Keeling P."/>
            <person name="Hampl V."/>
        </authorList>
    </citation>
    <scope>NUCLEOTIDE SEQUENCE [LARGE SCALE GENOMIC DNA]</scope>
    <source>
        <strain evidence="1">ST1C</strain>
    </source>
</reference>
<dbReference type="Proteomes" id="UP000324800">
    <property type="component" value="Unassembled WGS sequence"/>
</dbReference>
<protein>
    <submittedName>
        <fullName evidence="1">Uncharacterized protein</fullName>
    </submittedName>
</protein>
<organism evidence="1 2">
    <name type="scientific">Streblomastix strix</name>
    <dbReference type="NCBI Taxonomy" id="222440"/>
    <lineage>
        <taxon>Eukaryota</taxon>
        <taxon>Metamonada</taxon>
        <taxon>Preaxostyla</taxon>
        <taxon>Oxymonadida</taxon>
        <taxon>Streblomastigidae</taxon>
        <taxon>Streblomastix</taxon>
    </lineage>
</organism>
<comment type="caution">
    <text evidence="1">The sequence shown here is derived from an EMBL/GenBank/DDBJ whole genome shotgun (WGS) entry which is preliminary data.</text>
</comment>
<proteinExistence type="predicted"/>
<gene>
    <name evidence="1" type="ORF">EZS28_035969</name>
</gene>
<sequence>MNLNSSIYQKEQEKDQQASYFLLPQAPPSGENTINPYQFSINNIKFSIDQIKVTDENKDKYNKDELKKDDNDSHRDKNISNQETALNVSLFPQIVISPQQTVLHPTGQSQKQLKQLDGKDRLELKDNKNNNKSASQVQFNSLPLSPNTMDELLNQFEAEMQHVESFLDKIGDGVQKKDEIQ</sequence>
<name>A0A5J4UE58_9EUKA</name>
<evidence type="ECO:0000313" key="2">
    <source>
        <dbReference type="Proteomes" id="UP000324800"/>
    </source>
</evidence>
<accession>A0A5J4UE58</accession>